<dbReference type="PANTHER" id="PTHR30537">
    <property type="entry name" value="HTH-TYPE TRANSCRIPTIONAL REGULATOR"/>
    <property type="match status" value="1"/>
</dbReference>
<organism evidence="6 7">
    <name type="scientific">Roseibium aggregatum</name>
    <dbReference type="NCBI Taxonomy" id="187304"/>
    <lineage>
        <taxon>Bacteria</taxon>
        <taxon>Pseudomonadati</taxon>
        <taxon>Pseudomonadota</taxon>
        <taxon>Alphaproteobacteria</taxon>
        <taxon>Hyphomicrobiales</taxon>
        <taxon>Stappiaceae</taxon>
        <taxon>Roseibium</taxon>
    </lineage>
</organism>
<gene>
    <name evidence="6" type="ORF">JF539_14605</name>
</gene>
<dbReference type="GO" id="GO:0043565">
    <property type="term" value="F:sequence-specific DNA binding"/>
    <property type="evidence" value="ECO:0007669"/>
    <property type="project" value="TreeGrafter"/>
</dbReference>
<keyword evidence="3" id="KW-0238">DNA-binding</keyword>
<protein>
    <submittedName>
        <fullName evidence="6">LysR family transcriptional regulator</fullName>
    </submittedName>
</protein>
<accession>A0A939J4G6</accession>
<dbReference type="SUPFAM" id="SSF53850">
    <property type="entry name" value="Periplasmic binding protein-like II"/>
    <property type="match status" value="1"/>
</dbReference>
<evidence type="ECO:0000259" key="5">
    <source>
        <dbReference type="PROSITE" id="PS50931"/>
    </source>
</evidence>
<dbReference type="GO" id="GO:0006351">
    <property type="term" value="P:DNA-templated transcription"/>
    <property type="evidence" value="ECO:0007669"/>
    <property type="project" value="TreeGrafter"/>
</dbReference>
<dbReference type="InterPro" id="IPR058163">
    <property type="entry name" value="LysR-type_TF_proteobact-type"/>
</dbReference>
<dbReference type="AlphaFoldDB" id="A0A939J4G6"/>
<dbReference type="PROSITE" id="PS50931">
    <property type="entry name" value="HTH_LYSR"/>
    <property type="match status" value="1"/>
</dbReference>
<comment type="similarity">
    <text evidence="1">Belongs to the LysR transcriptional regulatory family.</text>
</comment>
<dbReference type="InterPro" id="IPR000847">
    <property type="entry name" value="LysR_HTH_N"/>
</dbReference>
<evidence type="ECO:0000256" key="3">
    <source>
        <dbReference type="ARBA" id="ARBA00023125"/>
    </source>
</evidence>
<dbReference type="Pfam" id="PF00126">
    <property type="entry name" value="HTH_1"/>
    <property type="match status" value="1"/>
</dbReference>
<reference evidence="6" key="1">
    <citation type="submission" date="2020-12" db="EMBL/GenBank/DDBJ databases">
        <title>Oil enriched cultivation method for isolating marine PHA-producing bacteria.</title>
        <authorList>
            <person name="Zheng W."/>
            <person name="Yu S."/>
            <person name="Huang Y."/>
        </authorList>
    </citation>
    <scope>NUCLEOTIDE SEQUENCE</scope>
    <source>
        <strain evidence="6">SY-2-12</strain>
    </source>
</reference>
<dbReference type="RefSeq" id="WP_207141396.1">
    <property type="nucleotide sequence ID" value="NZ_JAEKJZ010000002.1"/>
</dbReference>
<dbReference type="CDD" id="cd08432">
    <property type="entry name" value="PBP2_GcdR_TrpI_HvrB_AmpR_like"/>
    <property type="match status" value="1"/>
</dbReference>
<dbReference type="Pfam" id="PF03466">
    <property type="entry name" value="LysR_substrate"/>
    <property type="match status" value="1"/>
</dbReference>
<dbReference type="Gene3D" id="3.40.190.10">
    <property type="entry name" value="Periplasmic binding protein-like II"/>
    <property type="match status" value="2"/>
</dbReference>
<dbReference type="PANTHER" id="PTHR30537:SF26">
    <property type="entry name" value="GLYCINE CLEAVAGE SYSTEM TRANSCRIPTIONAL ACTIVATOR"/>
    <property type="match status" value="1"/>
</dbReference>
<keyword evidence="2" id="KW-0805">Transcription regulation</keyword>
<evidence type="ECO:0000256" key="2">
    <source>
        <dbReference type="ARBA" id="ARBA00023015"/>
    </source>
</evidence>
<dbReference type="Gene3D" id="1.10.10.10">
    <property type="entry name" value="Winged helix-like DNA-binding domain superfamily/Winged helix DNA-binding domain"/>
    <property type="match status" value="1"/>
</dbReference>
<sequence length="303" mass="32976">MNAAHRLPPLRLLSVFETVHHAGSAKQAAAELNVSLSAVSQALKQLETHIGTDLFDRSSRPARLTDAGGILLKAVLENRARLSEALDDIRALNDQESASVRVACTVGFATYWLMPRLEAFYLDHPDIAVNVETTPQEVPRLGPGTDIALRYGDGRWNDGAVDFLFHETVEPVCAPTLAKRIAADGGSLASAFLIHVDFSDSRWIDWTEYLNRTDQKAAGSAKGLRFSNYVQATQAALSGHGVMLGWRSITGDQVAKSLLVPAGLPPLLPENAYYAVRSHRSRNKETAQVVVEWLKGVAGKENV</sequence>
<dbReference type="GO" id="GO:0003700">
    <property type="term" value="F:DNA-binding transcription factor activity"/>
    <property type="evidence" value="ECO:0007669"/>
    <property type="project" value="InterPro"/>
</dbReference>
<dbReference type="EMBL" id="JAEKJZ010000002">
    <property type="protein sequence ID" value="MBN9671577.1"/>
    <property type="molecule type" value="Genomic_DNA"/>
</dbReference>
<evidence type="ECO:0000256" key="1">
    <source>
        <dbReference type="ARBA" id="ARBA00009437"/>
    </source>
</evidence>
<evidence type="ECO:0000313" key="6">
    <source>
        <dbReference type="EMBL" id="MBN9671577.1"/>
    </source>
</evidence>
<keyword evidence="4" id="KW-0804">Transcription</keyword>
<name>A0A939J4G6_9HYPH</name>
<feature type="domain" description="HTH lysR-type" evidence="5">
    <location>
        <begin position="8"/>
        <end position="65"/>
    </location>
</feature>
<dbReference type="Proteomes" id="UP000664096">
    <property type="component" value="Unassembled WGS sequence"/>
</dbReference>
<evidence type="ECO:0000313" key="7">
    <source>
        <dbReference type="Proteomes" id="UP000664096"/>
    </source>
</evidence>
<dbReference type="InterPro" id="IPR036390">
    <property type="entry name" value="WH_DNA-bd_sf"/>
</dbReference>
<dbReference type="InterPro" id="IPR005119">
    <property type="entry name" value="LysR_subst-bd"/>
</dbReference>
<comment type="caution">
    <text evidence="6">The sequence shown here is derived from an EMBL/GenBank/DDBJ whole genome shotgun (WGS) entry which is preliminary data.</text>
</comment>
<dbReference type="InterPro" id="IPR036388">
    <property type="entry name" value="WH-like_DNA-bd_sf"/>
</dbReference>
<evidence type="ECO:0000256" key="4">
    <source>
        <dbReference type="ARBA" id="ARBA00023163"/>
    </source>
</evidence>
<proteinExistence type="inferred from homology"/>
<dbReference type="SUPFAM" id="SSF46785">
    <property type="entry name" value="Winged helix' DNA-binding domain"/>
    <property type="match status" value="1"/>
</dbReference>